<dbReference type="InterPro" id="IPR011009">
    <property type="entry name" value="Kinase-like_dom_sf"/>
</dbReference>
<evidence type="ECO:0000313" key="3">
    <source>
        <dbReference type="EMBL" id="KAH3795577.1"/>
    </source>
</evidence>
<proteinExistence type="predicted"/>
<gene>
    <name evidence="3" type="ORF">DPMN_149131</name>
</gene>
<reference evidence="3" key="1">
    <citation type="journal article" date="2019" name="bioRxiv">
        <title>The Genome of the Zebra Mussel, Dreissena polymorpha: A Resource for Invasive Species Research.</title>
        <authorList>
            <person name="McCartney M.A."/>
            <person name="Auch B."/>
            <person name="Kono T."/>
            <person name="Mallez S."/>
            <person name="Zhang Y."/>
            <person name="Obille A."/>
            <person name="Becker A."/>
            <person name="Abrahante J.E."/>
            <person name="Garbe J."/>
            <person name="Badalamenti J.P."/>
            <person name="Herman A."/>
            <person name="Mangelson H."/>
            <person name="Liachko I."/>
            <person name="Sullivan S."/>
            <person name="Sone E.D."/>
            <person name="Koren S."/>
            <person name="Silverstein K.A.T."/>
            <person name="Beckman K.B."/>
            <person name="Gohl D.M."/>
        </authorList>
    </citation>
    <scope>NUCLEOTIDE SEQUENCE</scope>
    <source>
        <strain evidence="3">Duluth1</strain>
        <tissue evidence="3">Whole animal</tissue>
    </source>
</reference>
<keyword evidence="4" id="KW-1185">Reference proteome</keyword>
<dbReference type="EMBL" id="JAIWYP010000007">
    <property type="protein sequence ID" value="KAH3795577.1"/>
    <property type="molecule type" value="Genomic_DNA"/>
</dbReference>
<dbReference type="SMART" id="SM00220">
    <property type="entry name" value="S_TKc"/>
    <property type="match status" value="1"/>
</dbReference>
<dbReference type="InterPro" id="IPR008271">
    <property type="entry name" value="Ser/Thr_kinase_AS"/>
</dbReference>
<dbReference type="GO" id="GO:0005737">
    <property type="term" value="C:cytoplasm"/>
    <property type="evidence" value="ECO:0007669"/>
    <property type="project" value="TreeGrafter"/>
</dbReference>
<dbReference type="PANTHER" id="PTHR44167">
    <property type="entry name" value="OVARIAN-SPECIFIC SERINE/THREONINE-PROTEIN KINASE LOK-RELATED"/>
    <property type="match status" value="1"/>
</dbReference>
<feature type="compositionally biased region" description="Low complexity" evidence="1">
    <location>
        <begin position="669"/>
        <end position="683"/>
    </location>
</feature>
<dbReference type="PROSITE" id="PS00108">
    <property type="entry name" value="PROTEIN_KINASE_ST"/>
    <property type="match status" value="1"/>
</dbReference>
<comment type="caution">
    <text evidence="3">The sequence shown here is derived from an EMBL/GenBank/DDBJ whole genome shotgun (WGS) entry which is preliminary data.</text>
</comment>
<dbReference type="Gene3D" id="3.30.200.20">
    <property type="entry name" value="Phosphorylase Kinase, domain 1"/>
    <property type="match status" value="1"/>
</dbReference>
<evidence type="ECO:0000256" key="1">
    <source>
        <dbReference type="SAM" id="MobiDB-lite"/>
    </source>
</evidence>
<dbReference type="Pfam" id="PF00069">
    <property type="entry name" value="Pkinase"/>
    <property type="match status" value="1"/>
</dbReference>
<feature type="domain" description="Protein kinase" evidence="2">
    <location>
        <begin position="191"/>
        <end position="469"/>
    </location>
</feature>
<evidence type="ECO:0000313" key="4">
    <source>
        <dbReference type="Proteomes" id="UP000828390"/>
    </source>
</evidence>
<protein>
    <recommendedName>
        <fullName evidence="2">Protein kinase domain-containing protein</fullName>
    </recommendedName>
</protein>
<reference evidence="3" key="2">
    <citation type="submission" date="2020-11" db="EMBL/GenBank/DDBJ databases">
        <authorList>
            <person name="McCartney M.A."/>
            <person name="Auch B."/>
            <person name="Kono T."/>
            <person name="Mallez S."/>
            <person name="Becker A."/>
            <person name="Gohl D.M."/>
            <person name="Silverstein K.A.T."/>
            <person name="Koren S."/>
            <person name="Bechman K.B."/>
            <person name="Herman A."/>
            <person name="Abrahante J.E."/>
            <person name="Garbe J."/>
        </authorList>
    </citation>
    <scope>NUCLEOTIDE SEQUENCE</scope>
    <source>
        <strain evidence="3">Duluth1</strain>
        <tissue evidence="3">Whole animal</tissue>
    </source>
</reference>
<name>A0A9D4J511_DREPO</name>
<dbReference type="OrthoDB" id="6071813at2759"/>
<sequence length="689" mass="76819">MANLDEDTEVKSLKTKVMAPVSEMDPFVNINGAKENEPLAEGLLPDLSCCEKNKQSICSPKTSVSMMNPRLLVQCDSYLPAVSPLSDLRPVKQANRVLSFEKGFYHDDLFLPGGNIRPKHLYGENVKQSQFASYGENLVLLNHSIVYGTKKMCADFAAQLHASPPPLSKTTGVITNHDVYKNIQEICGVAEQNNHPFTNGGFGTVSSITLCNGLCILRKRIKRCNFLNNEVTIPCYIRHPNIMDIYGVLATFTHVDLLMENAGVSLIDFMKGNRLDDCMIVRFSWQLISGVKELGRYGFRHLDLKPNNVCIYQDKDGSLNLKIIDFGSAKLASERNDFKGLTPEYMAPELCVEKLAKYMAPELLWEKLCIMNKSEKITSEKVDLYSAGLTILYMLTGKHVFRRVGKDISIYKSIFDQICLIDFSKHIPEHCPKVIKDPLENLLKKDPKERWTTEQFLEALQSNGNCPELQVNIQKVPCKRKAEKQTLRNDMTDGSVSMDTLENETMGVSCPRESMPAPLVDLHEGTVQNLPATNFEVYGMVNTVSKGRKPVARFKKPRLDPQDGTERSICKAPYTEGWKPTDLVVTFSQSAKVMDDKPTVVDQAGDQHAGQEADESGMSTGGVTDEGEVHQPTTDDAVADDVARNGSMRDPPDDQQNNRLPCFEELLSDMDSSSSIKSRGSASHPKTWA</sequence>
<dbReference type="PANTHER" id="PTHR44167:SF18">
    <property type="entry name" value="PROTEIN KINASE DOMAIN-CONTAINING PROTEIN"/>
    <property type="match status" value="1"/>
</dbReference>
<organism evidence="3 4">
    <name type="scientific">Dreissena polymorpha</name>
    <name type="common">Zebra mussel</name>
    <name type="synonym">Mytilus polymorpha</name>
    <dbReference type="NCBI Taxonomy" id="45954"/>
    <lineage>
        <taxon>Eukaryota</taxon>
        <taxon>Metazoa</taxon>
        <taxon>Spiralia</taxon>
        <taxon>Lophotrochozoa</taxon>
        <taxon>Mollusca</taxon>
        <taxon>Bivalvia</taxon>
        <taxon>Autobranchia</taxon>
        <taxon>Heteroconchia</taxon>
        <taxon>Euheterodonta</taxon>
        <taxon>Imparidentia</taxon>
        <taxon>Neoheterodontei</taxon>
        <taxon>Myida</taxon>
        <taxon>Dreissenoidea</taxon>
        <taxon>Dreissenidae</taxon>
        <taxon>Dreissena</taxon>
    </lineage>
</organism>
<dbReference type="Proteomes" id="UP000828390">
    <property type="component" value="Unassembled WGS sequence"/>
</dbReference>
<dbReference type="SUPFAM" id="SSF56112">
    <property type="entry name" value="Protein kinase-like (PK-like)"/>
    <property type="match status" value="1"/>
</dbReference>
<feature type="region of interest" description="Disordered" evidence="1">
    <location>
        <begin position="602"/>
        <end position="689"/>
    </location>
</feature>
<dbReference type="Gene3D" id="1.10.510.10">
    <property type="entry name" value="Transferase(Phosphotransferase) domain 1"/>
    <property type="match status" value="1"/>
</dbReference>
<dbReference type="GO" id="GO:0005524">
    <property type="term" value="F:ATP binding"/>
    <property type="evidence" value="ECO:0007669"/>
    <property type="project" value="InterPro"/>
</dbReference>
<dbReference type="AlphaFoldDB" id="A0A9D4J511"/>
<dbReference type="InterPro" id="IPR000719">
    <property type="entry name" value="Prot_kinase_dom"/>
</dbReference>
<dbReference type="PROSITE" id="PS50011">
    <property type="entry name" value="PROTEIN_KINASE_DOM"/>
    <property type="match status" value="1"/>
</dbReference>
<accession>A0A9D4J511</accession>
<evidence type="ECO:0000259" key="2">
    <source>
        <dbReference type="PROSITE" id="PS50011"/>
    </source>
</evidence>
<dbReference type="GO" id="GO:0005634">
    <property type="term" value="C:nucleus"/>
    <property type="evidence" value="ECO:0007669"/>
    <property type="project" value="TreeGrafter"/>
</dbReference>
<dbReference type="GO" id="GO:0044773">
    <property type="term" value="P:mitotic DNA damage checkpoint signaling"/>
    <property type="evidence" value="ECO:0007669"/>
    <property type="project" value="TreeGrafter"/>
</dbReference>
<dbReference type="GO" id="GO:0004674">
    <property type="term" value="F:protein serine/threonine kinase activity"/>
    <property type="evidence" value="ECO:0007669"/>
    <property type="project" value="TreeGrafter"/>
</dbReference>